<dbReference type="InterPro" id="IPR008279">
    <property type="entry name" value="PEP-util_enz_mobile_dom"/>
</dbReference>
<dbReference type="SUPFAM" id="SSF52009">
    <property type="entry name" value="Phosphohistidine domain"/>
    <property type="match status" value="1"/>
</dbReference>
<feature type="domain" description="PEP-utilising enzyme mobile" evidence="1">
    <location>
        <begin position="395"/>
        <end position="465"/>
    </location>
</feature>
<keyword evidence="2" id="KW-0670">Pyruvate</keyword>
<dbReference type="InterPro" id="IPR051549">
    <property type="entry name" value="PEP_Utilizing_Enz"/>
</dbReference>
<reference evidence="2 3" key="1">
    <citation type="journal article" date="2015" name="Nature">
        <title>rRNA introns, odd ribosomes, and small enigmatic genomes across a large radiation of phyla.</title>
        <authorList>
            <person name="Brown C.T."/>
            <person name="Hug L.A."/>
            <person name="Thomas B.C."/>
            <person name="Sharon I."/>
            <person name="Castelle C.J."/>
            <person name="Singh A."/>
            <person name="Wilkins M.J."/>
            <person name="Williams K.H."/>
            <person name="Banfield J.F."/>
        </authorList>
    </citation>
    <scope>NUCLEOTIDE SEQUENCE [LARGE SCALE GENOMIC DNA]</scope>
</reference>
<proteinExistence type="predicted"/>
<evidence type="ECO:0000313" key="2">
    <source>
        <dbReference type="EMBL" id="KKW35011.1"/>
    </source>
</evidence>
<dbReference type="InterPro" id="IPR018274">
    <property type="entry name" value="PEP_util_AS"/>
</dbReference>
<dbReference type="GO" id="GO:0016772">
    <property type="term" value="F:transferase activity, transferring phosphorus-containing groups"/>
    <property type="evidence" value="ECO:0007669"/>
    <property type="project" value="InterPro"/>
</dbReference>
<gene>
    <name evidence="2" type="ORF">UY81_C0056G0007</name>
</gene>
<dbReference type="Gene3D" id="3.50.30.10">
    <property type="entry name" value="Phosphohistidine domain"/>
    <property type="match status" value="1"/>
</dbReference>
<sequence>MNLKQIEKKIDQHTWWLEEAPGLLQVSIWAWHAFIEQQRHLFPRCLSLGLFFQKGDYMWEFTPQDEKERNFAWLVKRTERNYGFVKRLYREWLTERMAALSLAEKLKNAYLTARMPSDLSLVYRRYIDAFIRSGSLSVLIENADPYTSSQIFSDVQKALPELTAEQSREFILTMTAPVGLLYVERERRDLLTAAIKSYAWLKSKRLNWPEFEKHQARAASDFTRLSRSLLTKPARLRKTQAKLRRSHRLPHRLATSLKILSFFSLWQDQRKELGMRLVLYHLEMCARLSQLTGRPAWHFQDMGLKDMLDFLGGRGGPSPAESRHRRQFSVYVTEPAGRGSRGRVLAGRPARQLFKRIMRQQQSSKDLSGVIACAPELTIRGRAQVILNPATQKFTAGRILVTTMTRPEFMPYMRKAKAIITDEGGLTAHAAVIARELKLPCIIGTRNATRMIRNGQTVEMDLRSGRITVLKS</sequence>
<organism evidence="2 3">
    <name type="scientific">Candidatus Giovannonibacteria bacterium GW2011_GWA2_53_7</name>
    <dbReference type="NCBI Taxonomy" id="1618650"/>
    <lineage>
        <taxon>Bacteria</taxon>
        <taxon>Candidatus Giovannoniibacteriota</taxon>
    </lineage>
</organism>
<dbReference type="InterPro" id="IPR036637">
    <property type="entry name" value="Phosphohistidine_dom_sf"/>
</dbReference>
<accession>A0A0G1XVK3</accession>
<protein>
    <submittedName>
        <fullName evidence="2">Phosphoenolpyruvate synthase</fullName>
    </submittedName>
</protein>
<dbReference type="PANTHER" id="PTHR43615">
    <property type="entry name" value="PHOSPHOENOLPYRUVATE SYNTHASE-RELATED"/>
    <property type="match status" value="1"/>
</dbReference>
<evidence type="ECO:0000259" key="1">
    <source>
        <dbReference type="Pfam" id="PF00391"/>
    </source>
</evidence>
<dbReference type="PROSITE" id="PS00370">
    <property type="entry name" value="PEP_ENZYMES_PHOS_SITE"/>
    <property type="match status" value="1"/>
</dbReference>
<comment type="caution">
    <text evidence="2">The sequence shown here is derived from an EMBL/GenBank/DDBJ whole genome shotgun (WGS) entry which is preliminary data.</text>
</comment>
<evidence type="ECO:0000313" key="3">
    <source>
        <dbReference type="Proteomes" id="UP000034290"/>
    </source>
</evidence>
<dbReference type="AlphaFoldDB" id="A0A0G1XVK3"/>
<name>A0A0G1XVK3_9BACT</name>
<dbReference type="EMBL" id="LCRM01000056">
    <property type="protein sequence ID" value="KKW35011.1"/>
    <property type="molecule type" value="Genomic_DNA"/>
</dbReference>
<dbReference type="Pfam" id="PF00391">
    <property type="entry name" value="PEP-utilizers"/>
    <property type="match status" value="1"/>
</dbReference>
<dbReference type="PANTHER" id="PTHR43615:SF1">
    <property type="entry name" value="PPDK_N DOMAIN-CONTAINING PROTEIN"/>
    <property type="match status" value="1"/>
</dbReference>
<dbReference type="Proteomes" id="UP000034290">
    <property type="component" value="Unassembled WGS sequence"/>
</dbReference>